<accession>A0A6P5JPB4</accession>
<keyword evidence="1" id="KW-0175">Coiled coil</keyword>
<name>A0A6P5JPB4_PHACI</name>
<organism evidence="3 4">
    <name type="scientific">Phascolarctos cinereus</name>
    <name type="common">Koala</name>
    <dbReference type="NCBI Taxonomy" id="38626"/>
    <lineage>
        <taxon>Eukaryota</taxon>
        <taxon>Metazoa</taxon>
        <taxon>Chordata</taxon>
        <taxon>Craniata</taxon>
        <taxon>Vertebrata</taxon>
        <taxon>Euteleostomi</taxon>
        <taxon>Mammalia</taxon>
        <taxon>Metatheria</taxon>
        <taxon>Diprotodontia</taxon>
        <taxon>Phascolarctidae</taxon>
        <taxon>Phascolarctos</taxon>
    </lineage>
</organism>
<sequence>MPWGENACIELRKLKKNCYRYENNEAPTVDSIIETKAITKKKYVNFDVSTLASTWKTRETELKTQELIITTACQERAQKFYNEVKKILAMEKIEVESGTEEENGFDDYSILLSLWRTREAVYKKQRLQFQTVLEERSQTFFKEVKELCAMRREFNSWENINEEENITIKENMTKKENIYDASTLLSSWTNRETEFRKQELTRKIILQEQTQAFLTDIKELYAVVRESSSWESDEHSEEENILEMERMIENETALNEENITETKTTTGKKSIRYTGWTLARLWTIRQNEIKKQEMARKAALEEKAENYIKVIKEIYAMEINDDKEKNELNAREYTNTSEKVPEVEQKIREKEKTKEISGFLLNKNLEDPPIIILETEDSNKSDNRSENIETLEASPETRSASWIPRCFRGCSFFNVDFRTLRKKFKKGPKERKDQQKDQGNFPSTQGEISRRTMERFPETYHHRNPTISDWTEEDVSNWLCFTGMDYYSSRVHFDGWLLLTHTKRVLKSFDNQNRKEKKILLKKIKKLQRLEAELERRNAKRVLMRTGIREKPIY</sequence>
<dbReference type="RefSeq" id="XP_020836015.1">
    <property type="nucleotide sequence ID" value="XM_020980356.1"/>
</dbReference>
<feature type="region of interest" description="Disordered" evidence="2">
    <location>
        <begin position="424"/>
        <end position="457"/>
    </location>
</feature>
<keyword evidence="3" id="KW-1185">Reference proteome</keyword>
<dbReference type="Gene3D" id="1.10.150.50">
    <property type="entry name" value="Transcription Factor, Ets-1"/>
    <property type="match status" value="1"/>
</dbReference>
<dbReference type="GeneID" id="110203966"/>
<feature type="compositionally biased region" description="Basic and acidic residues" evidence="2">
    <location>
        <begin position="448"/>
        <end position="457"/>
    </location>
</feature>
<dbReference type="Proteomes" id="UP000515140">
    <property type="component" value="Unplaced"/>
</dbReference>
<dbReference type="SUPFAM" id="SSF47769">
    <property type="entry name" value="SAM/Pointed domain"/>
    <property type="match status" value="1"/>
</dbReference>
<gene>
    <name evidence="4" type="primary">LOC110203966</name>
</gene>
<dbReference type="InterPro" id="IPR013761">
    <property type="entry name" value="SAM/pointed_sf"/>
</dbReference>
<dbReference type="KEGG" id="pcw:110203966"/>
<feature type="compositionally biased region" description="Polar residues" evidence="2">
    <location>
        <begin position="437"/>
        <end position="447"/>
    </location>
</feature>
<evidence type="ECO:0000313" key="4">
    <source>
        <dbReference type="RefSeq" id="XP_020836015.1"/>
    </source>
</evidence>
<evidence type="ECO:0000256" key="2">
    <source>
        <dbReference type="SAM" id="MobiDB-lite"/>
    </source>
</evidence>
<dbReference type="AlphaFoldDB" id="A0A6P5JPB4"/>
<proteinExistence type="predicted"/>
<evidence type="ECO:0000256" key="1">
    <source>
        <dbReference type="SAM" id="Coils"/>
    </source>
</evidence>
<evidence type="ECO:0000313" key="3">
    <source>
        <dbReference type="Proteomes" id="UP000515140"/>
    </source>
</evidence>
<feature type="coiled-coil region" evidence="1">
    <location>
        <begin position="513"/>
        <end position="540"/>
    </location>
</feature>
<protein>
    <submittedName>
        <fullName evidence="4">Uncharacterized protein LOC110203966 isoform X1</fullName>
    </submittedName>
</protein>
<dbReference type="InParanoid" id="A0A6P5JPB4"/>
<reference evidence="4" key="1">
    <citation type="submission" date="2025-08" db="UniProtKB">
        <authorList>
            <consortium name="RefSeq"/>
        </authorList>
    </citation>
    <scope>IDENTIFICATION</scope>
    <source>
        <tissue evidence="4">Spleen</tissue>
    </source>
</reference>